<protein>
    <submittedName>
        <fullName evidence="6">Putative MFS-type transporter YhjX</fullName>
    </submittedName>
</protein>
<sequence>MTVHDQQGQVTASKPMNEFVQGGPVLLASIVGVYASLATLPFYAVQSLFGPLEAAFGWSRTEVSTAITLMGIGNLLSSYVAGVVTDRLGSRPVALVSGLLLALSLYILTLNNGDLKQFWLGYFLMTIAAAGTLPLTYTRAINQWFDRARGLALGLTLLGTSLAAITLPILYRLGVDEFGWKGVFYVAIGLILVLWLPVFLLLFRDRVQVRDAQALAALPGVSLKEAAGTGTFWKMGIAFFLVTFAMSGIAIHIIAMMTDNGMSKGQAAQIASLIGVSILVSRLAVGYLIDKFHAPPIAAACFAIPAIGCYLLMGGGHGPAVVAVILVGVALGAELDLIAFFTSRYFGMKNYGKIYGWQYVFYTLGAGISPLAFGMAYDTLKSYDLVLIISSVGLVIAGILMLTLPRYQKAEA</sequence>
<evidence type="ECO:0000256" key="2">
    <source>
        <dbReference type="ARBA" id="ARBA00022989"/>
    </source>
</evidence>
<feature type="transmembrane region" description="Helical" evidence="4">
    <location>
        <begin position="385"/>
        <end position="404"/>
    </location>
</feature>
<keyword evidence="1 4" id="KW-0812">Transmembrane</keyword>
<feature type="transmembrane region" description="Helical" evidence="4">
    <location>
        <begin position="354"/>
        <end position="373"/>
    </location>
</feature>
<dbReference type="Gene3D" id="1.20.1250.20">
    <property type="entry name" value="MFS general substrate transporter like domains"/>
    <property type="match status" value="2"/>
</dbReference>
<keyword evidence="7" id="KW-1185">Reference proteome</keyword>
<dbReference type="PANTHER" id="PTHR11360:SF290">
    <property type="entry name" value="MONOCARBOXYLATE MFS PERMEASE"/>
    <property type="match status" value="1"/>
</dbReference>
<dbReference type="EMBL" id="BFBR01000002">
    <property type="protein sequence ID" value="GBF57258.1"/>
    <property type="molecule type" value="Genomic_DNA"/>
</dbReference>
<dbReference type="Pfam" id="PF07690">
    <property type="entry name" value="MFS_1"/>
    <property type="match status" value="1"/>
</dbReference>
<feature type="transmembrane region" description="Helical" evidence="4">
    <location>
        <begin position="319"/>
        <end position="342"/>
    </location>
</feature>
<dbReference type="OrthoDB" id="9796632at2"/>
<dbReference type="InterPro" id="IPR011701">
    <property type="entry name" value="MFS"/>
</dbReference>
<dbReference type="GO" id="GO:0022857">
    <property type="term" value="F:transmembrane transporter activity"/>
    <property type="evidence" value="ECO:0007669"/>
    <property type="project" value="InterPro"/>
</dbReference>
<evidence type="ECO:0000313" key="6">
    <source>
        <dbReference type="EMBL" id="GBF57258.1"/>
    </source>
</evidence>
<accession>A0A2P2E861</accession>
<evidence type="ECO:0000256" key="1">
    <source>
        <dbReference type="ARBA" id="ARBA00022692"/>
    </source>
</evidence>
<feature type="transmembrane region" description="Helical" evidence="4">
    <location>
        <begin position="63"/>
        <end position="81"/>
    </location>
</feature>
<evidence type="ECO:0000259" key="5">
    <source>
        <dbReference type="PROSITE" id="PS50850"/>
    </source>
</evidence>
<proteinExistence type="predicted"/>
<evidence type="ECO:0000256" key="3">
    <source>
        <dbReference type="ARBA" id="ARBA00023136"/>
    </source>
</evidence>
<dbReference type="InterPro" id="IPR020846">
    <property type="entry name" value="MFS_dom"/>
</dbReference>
<keyword evidence="2 4" id="KW-1133">Transmembrane helix</keyword>
<comment type="caution">
    <text evidence="6">The sequence shown here is derived from an EMBL/GenBank/DDBJ whole genome shotgun (WGS) entry which is preliminary data.</text>
</comment>
<feature type="transmembrane region" description="Helical" evidence="4">
    <location>
        <begin position="296"/>
        <end position="313"/>
    </location>
</feature>
<feature type="domain" description="Major facilitator superfamily (MFS) profile" evidence="5">
    <location>
        <begin position="25"/>
        <end position="408"/>
    </location>
</feature>
<dbReference type="AlphaFoldDB" id="A0A2P2E861"/>
<organism evidence="6 7">
    <name type="scientific">Candidatus Phycosocius bacilliformis</name>
    <dbReference type="NCBI Taxonomy" id="1445552"/>
    <lineage>
        <taxon>Bacteria</taxon>
        <taxon>Pseudomonadati</taxon>
        <taxon>Pseudomonadota</taxon>
        <taxon>Alphaproteobacteria</taxon>
        <taxon>Caulobacterales</taxon>
        <taxon>Caulobacterales incertae sedis</taxon>
        <taxon>Candidatus Phycosocius</taxon>
    </lineage>
</organism>
<feature type="transmembrane region" description="Helical" evidence="4">
    <location>
        <begin position="183"/>
        <end position="203"/>
    </location>
</feature>
<evidence type="ECO:0000256" key="4">
    <source>
        <dbReference type="SAM" id="Phobius"/>
    </source>
</evidence>
<feature type="transmembrane region" description="Helical" evidence="4">
    <location>
        <begin position="119"/>
        <end position="138"/>
    </location>
</feature>
<dbReference type="Proteomes" id="UP000245086">
    <property type="component" value="Unassembled WGS sequence"/>
</dbReference>
<feature type="transmembrane region" description="Helical" evidence="4">
    <location>
        <begin position="267"/>
        <end position="289"/>
    </location>
</feature>
<dbReference type="PANTHER" id="PTHR11360">
    <property type="entry name" value="MONOCARBOXYLATE TRANSPORTER"/>
    <property type="match status" value="1"/>
</dbReference>
<feature type="transmembrane region" description="Helical" evidence="4">
    <location>
        <begin position="150"/>
        <end position="171"/>
    </location>
</feature>
<dbReference type="InterPro" id="IPR036259">
    <property type="entry name" value="MFS_trans_sf"/>
</dbReference>
<reference evidence="6 7" key="1">
    <citation type="journal article" date="2018" name="Genome Announc.">
        <title>Draft Genome Sequence of "Candidatus Phycosocius bacilliformis," an Alphaproteobacterial Ectosymbiont of the Hydrocarbon-Producing Green Alga Botryococcus braunii.</title>
        <authorList>
            <person name="Tanabe Y."/>
            <person name="Yamaguchi H."/>
            <person name="Watanabe M.M."/>
        </authorList>
    </citation>
    <scope>NUCLEOTIDE SEQUENCE [LARGE SCALE GENOMIC DNA]</scope>
    <source>
        <strain evidence="6 7">BOTRYCO-2</strain>
    </source>
</reference>
<feature type="transmembrane region" description="Helical" evidence="4">
    <location>
        <begin position="24"/>
        <end position="43"/>
    </location>
</feature>
<gene>
    <name evidence="6" type="primary">yhjX</name>
    <name evidence="6" type="ORF">PbB2_00923</name>
</gene>
<keyword evidence="3 4" id="KW-0472">Membrane</keyword>
<dbReference type="InterPro" id="IPR050327">
    <property type="entry name" value="Proton-linked_MCT"/>
</dbReference>
<dbReference type="PROSITE" id="PS50850">
    <property type="entry name" value="MFS"/>
    <property type="match status" value="1"/>
</dbReference>
<feature type="transmembrane region" description="Helical" evidence="4">
    <location>
        <begin position="232"/>
        <end position="255"/>
    </location>
</feature>
<evidence type="ECO:0000313" key="7">
    <source>
        <dbReference type="Proteomes" id="UP000245086"/>
    </source>
</evidence>
<dbReference type="SUPFAM" id="SSF103473">
    <property type="entry name" value="MFS general substrate transporter"/>
    <property type="match status" value="1"/>
</dbReference>
<name>A0A2P2E861_9PROT</name>
<dbReference type="RefSeq" id="WP_108984119.1">
    <property type="nucleotide sequence ID" value="NZ_BFBR01000002.1"/>
</dbReference>
<feature type="transmembrane region" description="Helical" evidence="4">
    <location>
        <begin position="93"/>
        <end position="113"/>
    </location>
</feature>